<name>A0A165NSX8_9BACL</name>
<comment type="caution">
    <text evidence="2">The sequence shown here is derived from an EMBL/GenBank/DDBJ whole genome shotgun (WGS) entry which is preliminary data.</text>
</comment>
<keyword evidence="3" id="KW-1185">Reference proteome</keyword>
<evidence type="ECO:0000313" key="3">
    <source>
        <dbReference type="Proteomes" id="UP000076567"/>
    </source>
</evidence>
<organism evidence="2 3">
    <name type="scientific">Fictibacillus phosphorivorans</name>
    <dbReference type="NCBI Taxonomy" id="1221500"/>
    <lineage>
        <taxon>Bacteria</taxon>
        <taxon>Bacillati</taxon>
        <taxon>Bacillota</taxon>
        <taxon>Bacilli</taxon>
        <taxon>Bacillales</taxon>
        <taxon>Fictibacillaceae</taxon>
        <taxon>Fictibacillus</taxon>
    </lineage>
</organism>
<evidence type="ECO:0000313" key="2">
    <source>
        <dbReference type="EMBL" id="KZE67565.1"/>
    </source>
</evidence>
<dbReference type="Gene3D" id="1.20.120.450">
    <property type="entry name" value="dinb family like domain"/>
    <property type="match status" value="1"/>
</dbReference>
<dbReference type="InterPro" id="IPR024775">
    <property type="entry name" value="DinB-like"/>
</dbReference>
<proteinExistence type="predicted"/>
<dbReference type="SUPFAM" id="SSF109854">
    <property type="entry name" value="DinB/YfiT-like putative metalloenzymes"/>
    <property type="match status" value="1"/>
</dbReference>
<dbReference type="Pfam" id="PF12867">
    <property type="entry name" value="DinB_2"/>
    <property type="match status" value="1"/>
</dbReference>
<evidence type="ECO:0000259" key="1">
    <source>
        <dbReference type="Pfam" id="PF12867"/>
    </source>
</evidence>
<dbReference type="InterPro" id="IPR034660">
    <property type="entry name" value="DinB/YfiT-like"/>
</dbReference>
<feature type="domain" description="DinB-like" evidence="1">
    <location>
        <begin position="18"/>
        <end position="146"/>
    </location>
</feature>
<dbReference type="EMBL" id="LRFC01000009">
    <property type="protein sequence ID" value="KZE67565.1"/>
    <property type="molecule type" value="Genomic_DNA"/>
</dbReference>
<accession>A0A165NSX8</accession>
<dbReference type="Proteomes" id="UP000076567">
    <property type="component" value="Unassembled WGS sequence"/>
</dbReference>
<reference evidence="3" key="1">
    <citation type="submission" date="2016-01" db="EMBL/GenBank/DDBJ databases">
        <title>Draft genome of Chromobacterium sp. F49.</title>
        <authorList>
            <person name="Hong K.W."/>
        </authorList>
    </citation>
    <scope>NUCLEOTIDE SEQUENCE [LARGE SCALE GENOMIC DNA]</scope>
    <source>
        <strain evidence="3">P7IIIA</strain>
    </source>
</reference>
<sequence>MNDVLMEYRSFANWMDKLKEVPEEIWLHPIKDDKWSIGEMLAHIKAWDIFVWDERFSYFVDGSSLPPQKVDVEEINRNAANDAKSGISKTELIDEVIECRLVLSKKLEEMQREIWEKKIQMGNSEITLCEYIKGMVEHDQHHKIQIENFLISKGIKLIDQVV</sequence>
<gene>
    <name evidence="2" type="ORF">AWM68_19065</name>
</gene>
<dbReference type="AlphaFoldDB" id="A0A165NSX8"/>
<protein>
    <recommendedName>
        <fullName evidence="1">DinB-like domain-containing protein</fullName>
    </recommendedName>
</protein>
<dbReference type="OrthoDB" id="2964295at2"/>